<evidence type="ECO:0000256" key="2">
    <source>
        <dbReference type="ARBA" id="ARBA00023242"/>
    </source>
</evidence>
<dbReference type="PROSITE" id="PS50011">
    <property type="entry name" value="PROTEIN_KINASE_DOM"/>
    <property type="match status" value="1"/>
</dbReference>
<keyword evidence="5" id="KW-0418">Kinase</keyword>
<dbReference type="PROSITE" id="PS00108">
    <property type="entry name" value="PROTEIN_KINASE_ST"/>
    <property type="match status" value="1"/>
</dbReference>
<dbReference type="InterPro" id="IPR000719">
    <property type="entry name" value="Prot_kinase_dom"/>
</dbReference>
<feature type="domain" description="Protein kinase" evidence="4">
    <location>
        <begin position="197"/>
        <end position="484"/>
    </location>
</feature>
<feature type="compositionally biased region" description="Polar residues" evidence="3">
    <location>
        <begin position="669"/>
        <end position="684"/>
    </location>
</feature>
<evidence type="ECO:0000256" key="3">
    <source>
        <dbReference type="SAM" id="MobiDB-lite"/>
    </source>
</evidence>
<gene>
    <name evidence="5" type="ORF">BDQ12DRAFT_722263</name>
</gene>
<keyword evidence="2" id="KW-0539">Nucleus</keyword>
<dbReference type="GO" id="GO:0006355">
    <property type="term" value="P:regulation of DNA-templated transcription"/>
    <property type="evidence" value="ECO:0007669"/>
    <property type="project" value="InterPro"/>
</dbReference>
<dbReference type="STRING" id="68775.A0A5C3M2L8"/>
<evidence type="ECO:0000313" key="6">
    <source>
        <dbReference type="Proteomes" id="UP000308652"/>
    </source>
</evidence>
<dbReference type="GO" id="GO:0004674">
    <property type="term" value="F:protein serine/threonine kinase activity"/>
    <property type="evidence" value="ECO:0007669"/>
    <property type="project" value="TreeGrafter"/>
</dbReference>
<dbReference type="AlphaFoldDB" id="A0A5C3M2L8"/>
<proteinExistence type="predicted"/>
<dbReference type="EMBL" id="ML213599">
    <property type="protein sequence ID" value="TFK39392.1"/>
    <property type="molecule type" value="Genomic_DNA"/>
</dbReference>
<feature type="compositionally biased region" description="Basic and acidic residues" evidence="3">
    <location>
        <begin position="629"/>
        <end position="646"/>
    </location>
</feature>
<feature type="compositionally biased region" description="Polar residues" evidence="3">
    <location>
        <begin position="797"/>
        <end position="818"/>
    </location>
</feature>
<dbReference type="OrthoDB" id="346907at2759"/>
<name>A0A5C3M2L8_9AGAR</name>
<dbReference type="SUPFAM" id="SSF47762">
    <property type="entry name" value="PAH2 domain"/>
    <property type="match status" value="1"/>
</dbReference>
<dbReference type="SMART" id="SM00220">
    <property type="entry name" value="S_TKc"/>
    <property type="match status" value="1"/>
</dbReference>
<comment type="subcellular location">
    <subcellularLocation>
        <location evidence="1">Nucleus</location>
    </subcellularLocation>
</comment>
<dbReference type="InterPro" id="IPR001245">
    <property type="entry name" value="Ser-Thr/Tyr_kinase_cat_dom"/>
</dbReference>
<keyword evidence="5" id="KW-0808">Transferase</keyword>
<feature type="compositionally biased region" description="Polar residues" evidence="3">
    <location>
        <begin position="713"/>
        <end position="722"/>
    </location>
</feature>
<feature type="compositionally biased region" description="Polar residues" evidence="3">
    <location>
        <begin position="577"/>
        <end position="598"/>
    </location>
</feature>
<evidence type="ECO:0000256" key="1">
    <source>
        <dbReference type="ARBA" id="ARBA00004123"/>
    </source>
</evidence>
<dbReference type="SUPFAM" id="SSF56112">
    <property type="entry name" value="Protein kinase-like (PK-like)"/>
    <property type="match status" value="1"/>
</dbReference>
<dbReference type="InterPro" id="IPR036600">
    <property type="entry name" value="PAH_sf"/>
</dbReference>
<dbReference type="InterPro" id="IPR051681">
    <property type="entry name" value="Ser/Thr_Kinases-Pseudokinases"/>
</dbReference>
<feature type="region of interest" description="Disordered" evidence="3">
    <location>
        <begin position="703"/>
        <end position="762"/>
    </location>
</feature>
<dbReference type="Proteomes" id="UP000308652">
    <property type="component" value="Unassembled WGS sequence"/>
</dbReference>
<dbReference type="InterPro" id="IPR008271">
    <property type="entry name" value="Ser/Thr_kinase_AS"/>
</dbReference>
<keyword evidence="6" id="KW-1185">Reference proteome</keyword>
<dbReference type="PANTHER" id="PTHR44329:SF261">
    <property type="entry name" value="ZINC FINGER CONTAINING PROTEIN KINASE-RELATED"/>
    <property type="match status" value="1"/>
</dbReference>
<dbReference type="GO" id="GO:0005634">
    <property type="term" value="C:nucleus"/>
    <property type="evidence" value="ECO:0007669"/>
    <property type="project" value="UniProtKB-SubCell"/>
</dbReference>
<dbReference type="GO" id="GO:0005524">
    <property type="term" value="F:ATP binding"/>
    <property type="evidence" value="ECO:0007669"/>
    <property type="project" value="InterPro"/>
</dbReference>
<evidence type="ECO:0000259" key="4">
    <source>
        <dbReference type="PROSITE" id="PS50011"/>
    </source>
</evidence>
<sequence>MSFPPSSRLSEAPDAIRYLEELKIVYRDDTETLSRVLRHVYDWIWRDESLSLDLAAAILLVAPLLRRTPRLLYGFNALLKDEYRLECATDINEVYFFVLITPSGARIHSTTNESVPRPASPEDLSSFVSSPEVFNALLERNASVDWLTCLAQLLQFELDNQRYHPNNAHYRRRLFRSLQKLASLEILPPSLFLSNIVPDGPAIGGGAFADIYRGLMAGKPVCLKVLRMFSTPPQAREKVYKEFSQEILVWRQLMHPNVLPFLGASKDIFRPKYTLILQYMTNGNIMDYLHKYPHHDRLTSICEIAAGIQYLHGLDPPVTHKDIKGTNVLVKDDLSVCIGDFGLASIVETQRLSINSSTQNTGGAGGSMCWLAPELMDPSRFPKQSLVLGELAGDVYAFACTIYEIYSGKPPLADRPCGAAIMYAVLDQVRPSLPPEAVHHHWNEEEEGDIWPLVKVCWSHDPADRPRMQTICQELIRIKQHREVLRSRPTSMWDEGGPSPYVEPVVGRSEVKKWLDKELAEFSYRTSVDSDIIARFSVDRTSQYLEGLASHVPASSALGLSLRAPQRKEQEPVVLHNSKSMLQTDNESDLHTSNSGSKASKHSRLLPSLELPQSCVSNGLATPVTPSFKKLEHRDLPQSGREEKKPNYRAFPTPPATPLPTYYPKRQFLPSTDAPSHLESSSSLPGARDRPILDEDAVELLTYDLPSPPHTPYTDSRLQSRTLPPLTSALSGSPTKPSRRSTHNGHAEAHNRVPVPARHWTHDASPLRHVLAESRTQEGKQSKVAHSCARLSGPRSLGSQPDSASGLRSTAQSVTNASHARAAPSLTLKAFRPVEESDCD</sequence>
<dbReference type="InterPro" id="IPR011009">
    <property type="entry name" value="Kinase-like_dom_sf"/>
</dbReference>
<dbReference type="Pfam" id="PF07714">
    <property type="entry name" value="PK_Tyr_Ser-Thr"/>
    <property type="match status" value="1"/>
</dbReference>
<protein>
    <submittedName>
        <fullName evidence="5">Kinase-like domain-containing protein</fullName>
    </submittedName>
</protein>
<feature type="region of interest" description="Disordered" evidence="3">
    <location>
        <begin position="774"/>
        <end position="840"/>
    </location>
</feature>
<evidence type="ECO:0000313" key="5">
    <source>
        <dbReference type="EMBL" id="TFK39392.1"/>
    </source>
</evidence>
<dbReference type="Gene3D" id="1.10.510.10">
    <property type="entry name" value="Transferase(Phosphotransferase) domain 1"/>
    <property type="match status" value="1"/>
</dbReference>
<feature type="region of interest" description="Disordered" evidence="3">
    <location>
        <begin position="577"/>
        <end position="690"/>
    </location>
</feature>
<dbReference type="PANTHER" id="PTHR44329">
    <property type="entry name" value="SERINE/THREONINE-PROTEIN KINASE TNNI3K-RELATED"/>
    <property type="match status" value="1"/>
</dbReference>
<reference evidence="5 6" key="1">
    <citation type="journal article" date="2019" name="Nat. Ecol. Evol.">
        <title>Megaphylogeny resolves global patterns of mushroom evolution.</title>
        <authorList>
            <person name="Varga T."/>
            <person name="Krizsan K."/>
            <person name="Foldi C."/>
            <person name="Dima B."/>
            <person name="Sanchez-Garcia M."/>
            <person name="Sanchez-Ramirez S."/>
            <person name="Szollosi G.J."/>
            <person name="Szarkandi J.G."/>
            <person name="Papp V."/>
            <person name="Albert L."/>
            <person name="Andreopoulos W."/>
            <person name="Angelini C."/>
            <person name="Antonin V."/>
            <person name="Barry K.W."/>
            <person name="Bougher N.L."/>
            <person name="Buchanan P."/>
            <person name="Buyck B."/>
            <person name="Bense V."/>
            <person name="Catcheside P."/>
            <person name="Chovatia M."/>
            <person name="Cooper J."/>
            <person name="Damon W."/>
            <person name="Desjardin D."/>
            <person name="Finy P."/>
            <person name="Geml J."/>
            <person name="Haridas S."/>
            <person name="Hughes K."/>
            <person name="Justo A."/>
            <person name="Karasinski D."/>
            <person name="Kautmanova I."/>
            <person name="Kiss B."/>
            <person name="Kocsube S."/>
            <person name="Kotiranta H."/>
            <person name="LaButti K.M."/>
            <person name="Lechner B.E."/>
            <person name="Liimatainen K."/>
            <person name="Lipzen A."/>
            <person name="Lukacs Z."/>
            <person name="Mihaltcheva S."/>
            <person name="Morgado L.N."/>
            <person name="Niskanen T."/>
            <person name="Noordeloos M.E."/>
            <person name="Ohm R.A."/>
            <person name="Ortiz-Santana B."/>
            <person name="Ovrebo C."/>
            <person name="Racz N."/>
            <person name="Riley R."/>
            <person name="Savchenko A."/>
            <person name="Shiryaev A."/>
            <person name="Soop K."/>
            <person name="Spirin V."/>
            <person name="Szebenyi C."/>
            <person name="Tomsovsky M."/>
            <person name="Tulloss R.E."/>
            <person name="Uehling J."/>
            <person name="Grigoriev I.V."/>
            <person name="Vagvolgyi C."/>
            <person name="Papp T."/>
            <person name="Martin F.M."/>
            <person name="Miettinen O."/>
            <person name="Hibbett D.S."/>
            <person name="Nagy L.G."/>
        </authorList>
    </citation>
    <scope>NUCLEOTIDE SEQUENCE [LARGE SCALE GENOMIC DNA]</scope>
    <source>
        <strain evidence="5 6">CBS 166.37</strain>
    </source>
</reference>
<organism evidence="5 6">
    <name type="scientific">Crucibulum laeve</name>
    <dbReference type="NCBI Taxonomy" id="68775"/>
    <lineage>
        <taxon>Eukaryota</taxon>
        <taxon>Fungi</taxon>
        <taxon>Dikarya</taxon>
        <taxon>Basidiomycota</taxon>
        <taxon>Agaricomycotina</taxon>
        <taxon>Agaricomycetes</taxon>
        <taxon>Agaricomycetidae</taxon>
        <taxon>Agaricales</taxon>
        <taxon>Agaricineae</taxon>
        <taxon>Nidulariaceae</taxon>
        <taxon>Crucibulum</taxon>
    </lineage>
</organism>
<accession>A0A5C3M2L8</accession>